<sequence length="344" mass="37361">MSITGWRALALGAAMLAPGLAQAQATGPITLERFGSFHVGGRLVELSGRPVREYLPTVGGAPLRIDPNGVHVVGQMYARFMVPAPTRGSAPLMLWHGAYLTGVTYETTPDGREGWEHFFLRRGWTTYVTDAVERGRSGAAMSPEIYSPPLHLPTANPWERFRIGDGAGSHARGTVLPGNQFPTDQASYLNFMRQVVPRYLDTDEDVIAAYIALLERTGPSVVIAHSQGGAFAWQVAQRRPDLFRALVLVEPAGTGVAAEAAKLRGIPQLLVYGDYVDADPRWSVIRTNARRFSALVRDAGGSVEDVDLPSRGIRGNSHMVMMDRNGDAVAGLIQDWLAAQGLYR</sequence>
<dbReference type="STRING" id="1123062.SAMN02745775_10796"/>
<organism evidence="3 4">
    <name type="scientific">Falsiroseomonas stagni DSM 19981</name>
    <dbReference type="NCBI Taxonomy" id="1123062"/>
    <lineage>
        <taxon>Bacteria</taxon>
        <taxon>Pseudomonadati</taxon>
        <taxon>Pseudomonadota</taxon>
        <taxon>Alphaproteobacteria</taxon>
        <taxon>Acetobacterales</taxon>
        <taxon>Roseomonadaceae</taxon>
        <taxon>Falsiroseomonas</taxon>
    </lineage>
</organism>
<proteinExistence type="predicted"/>
<dbReference type="EMBL" id="FOSQ01000007">
    <property type="protein sequence ID" value="SFK78220.1"/>
    <property type="molecule type" value="Genomic_DNA"/>
</dbReference>
<keyword evidence="1" id="KW-0732">Signal</keyword>
<feature type="chain" id="PRO_5011487479" evidence="1">
    <location>
        <begin position="24"/>
        <end position="344"/>
    </location>
</feature>
<dbReference type="AlphaFoldDB" id="A0A1I4CC85"/>
<dbReference type="CDD" id="cd12808">
    <property type="entry name" value="Esterase_713_like-1"/>
    <property type="match status" value="1"/>
</dbReference>
<dbReference type="InterPro" id="IPR000073">
    <property type="entry name" value="AB_hydrolase_1"/>
</dbReference>
<dbReference type="Gene3D" id="3.40.50.1820">
    <property type="entry name" value="alpha/beta hydrolase"/>
    <property type="match status" value="1"/>
</dbReference>
<gene>
    <name evidence="3" type="ORF">SAMN02745775_10796</name>
</gene>
<dbReference type="InterPro" id="IPR050228">
    <property type="entry name" value="Carboxylesterase_BioH"/>
</dbReference>
<name>A0A1I4CC85_9PROT</name>
<feature type="domain" description="AB hydrolase-1" evidence="2">
    <location>
        <begin position="121"/>
        <end position="252"/>
    </location>
</feature>
<dbReference type="Proteomes" id="UP000199473">
    <property type="component" value="Unassembled WGS sequence"/>
</dbReference>
<reference evidence="3 4" key="1">
    <citation type="submission" date="2016-10" db="EMBL/GenBank/DDBJ databases">
        <authorList>
            <person name="de Groot N.N."/>
        </authorList>
    </citation>
    <scope>NUCLEOTIDE SEQUENCE [LARGE SCALE GENOMIC DNA]</scope>
    <source>
        <strain evidence="3 4">DSM 19981</strain>
    </source>
</reference>
<dbReference type="SUPFAM" id="SSF53474">
    <property type="entry name" value="alpha/beta-Hydrolases"/>
    <property type="match status" value="1"/>
</dbReference>
<dbReference type="InterPro" id="IPR029058">
    <property type="entry name" value="AB_hydrolase_fold"/>
</dbReference>
<feature type="signal peptide" evidence="1">
    <location>
        <begin position="1"/>
        <end position="23"/>
    </location>
</feature>
<accession>A0A1I4CC85</accession>
<keyword evidence="4" id="KW-1185">Reference proteome</keyword>
<dbReference type="RefSeq" id="WP_092961290.1">
    <property type="nucleotide sequence ID" value="NZ_FOSQ01000007.1"/>
</dbReference>
<evidence type="ECO:0000313" key="3">
    <source>
        <dbReference type="EMBL" id="SFK78220.1"/>
    </source>
</evidence>
<dbReference type="Pfam" id="PF00561">
    <property type="entry name" value="Abhydrolase_1"/>
    <property type="match status" value="1"/>
</dbReference>
<keyword evidence="3" id="KW-0378">Hydrolase</keyword>
<evidence type="ECO:0000313" key="4">
    <source>
        <dbReference type="Proteomes" id="UP000199473"/>
    </source>
</evidence>
<dbReference type="PANTHER" id="PTHR43194:SF5">
    <property type="entry name" value="PIMELOYL-[ACYL-CARRIER PROTEIN] METHYL ESTER ESTERASE"/>
    <property type="match status" value="1"/>
</dbReference>
<evidence type="ECO:0000259" key="2">
    <source>
        <dbReference type="Pfam" id="PF00561"/>
    </source>
</evidence>
<protein>
    <submittedName>
        <fullName evidence="3">Alpha/beta hydrolase family protein</fullName>
    </submittedName>
</protein>
<dbReference type="OrthoDB" id="7820973at2"/>
<evidence type="ECO:0000256" key="1">
    <source>
        <dbReference type="SAM" id="SignalP"/>
    </source>
</evidence>
<dbReference type="GO" id="GO:0016787">
    <property type="term" value="F:hydrolase activity"/>
    <property type="evidence" value="ECO:0007669"/>
    <property type="project" value="UniProtKB-KW"/>
</dbReference>
<dbReference type="PANTHER" id="PTHR43194">
    <property type="entry name" value="HYDROLASE ALPHA/BETA FOLD FAMILY"/>
    <property type="match status" value="1"/>
</dbReference>